<dbReference type="EMBL" id="CP141261">
    <property type="protein sequence ID" value="WRL63886.1"/>
    <property type="molecule type" value="Genomic_DNA"/>
</dbReference>
<accession>A0ABZ1B2C1</accession>
<feature type="transmembrane region" description="Helical" evidence="2">
    <location>
        <begin position="104"/>
        <end position="131"/>
    </location>
</feature>
<protein>
    <submittedName>
        <fullName evidence="3">Uncharacterized protein</fullName>
    </submittedName>
</protein>
<proteinExistence type="predicted"/>
<keyword evidence="2" id="KW-0472">Membrane</keyword>
<reference evidence="3 4" key="1">
    <citation type="submission" date="2023-12" db="EMBL/GenBank/DDBJ databases">
        <title>Blastococcus brunescens sp. nov., an actonobacterium isolated from sandstone collected in sahara desert.</title>
        <authorList>
            <person name="Gtari M."/>
            <person name="Ghodhbane F."/>
        </authorList>
    </citation>
    <scope>NUCLEOTIDE SEQUENCE [LARGE SCALE GENOMIC DNA]</scope>
    <source>
        <strain evidence="3 4">BMG 8361</strain>
    </source>
</reference>
<organism evidence="3 4">
    <name type="scientific">Blastococcus brunescens</name>
    <dbReference type="NCBI Taxonomy" id="1564165"/>
    <lineage>
        <taxon>Bacteria</taxon>
        <taxon>Bacillati</taxon>
        <taxon>Actinomycetota</taxon>
        <taxon>Actinomycetes</taxon>
        <taxon>Geodermatophilales</taxon>
        <taxon>Geodermatophilaceae</taxon>
        <taxon>Blastococcus</taxon>
    </lineage>
</organism>
<dbReference type="RefSeq" id="WP_324275216.1">
    <property type="nucleotide sequence ID" value="NZ_CP141261.1"/>
</dbReference>
<sequence length="293" mass="31232">MQGPAGAELTSLAVVPVPDRAPEAAQSVVVPSAVVPSVVVPSVVVPSVVVPSVVVPSVVVVVVVVVATSALSVVDVVVTVCDVAEPLVVDVLVVEVVDVVPDDVVVLVDLVVVVLVVVDWLVLSAATGWAVAWASAAFADVVVVVVGAGSASVGGGLVVVAGESSSRPRNRPWRSMRTMCPDQALIRRAPPRPPVLRRRRRCRSIPRCRRRRRLPGNTRPSCDGARTSGQETARGRSWSRWSRSCGGRYGRVRPLGYRVSRHRFAMRRVTALHLIGGLRRVTEIEPLSFVVSR</sequence>
<evidence type="ECO:0000256" key="2">
    <source>
        <dbReference type="SAM" id="Phobius"/>
    </source>
</evidence>
<feature type="transmembrane region" description="Helical" evidence="2">
    <location>
        <begin position="137"/>
        <end position="161"/>
    </location>
</feature>
<keyword evidence="2" id="KW-0812">Transmembrane</keyword>
<evidence type="ECO:0000313" key="4">
    <source>
        <dbReference type="Proteomes" id="UP001324287"/>
    </source>
</evidence>
<feature type="transmembrane region" description="Helical" evidence="2">
    <location>
        <begin position="58"/>
        <end position="83"/>
    </location>
</feature>
<keyword evidence="4" id="KW-1185">Reference proteome</keyword>
<gene>
    <name evidence="3" type="ORF">U6N30_30445</name>
</gene>
<evidence type="ECO:0000313" key="3">
    <source>
        <dbReference type="EMBL" id="WRL63886.1"/>
    </source>
</evidence>
<dbReference type="Proteomes" id="UP001324287">
    <property type="component" value="Chromosome"/>
</dbReference>
<name>A0ABZ1B2C1_9ACTN</name>
<keyword evidence="2" id="KW-1133">Transmembrane helix</keyword>
<feature type="region of interest" description="Disordered" evidence="1">
    <location>
        <begin position="213"/>
        <end position="237"/>
    </location>
</feature>
<evidence type="ECO:0000256" key="1">
    <source>
        <dbReference type="SAM" id="MobiDB-lite"/>
    </source>
</evidence>